<evidence type="ECO:0000313" key="4">
    <source>
        <dbReference type="Proteomes" id="UP000054217"/>
    </source>
</evidence>
<dbReference type="InterPro" id="IPR024535">
    <property type="entry name" value="RHGA/B-epi-like_pectate_lyase"/>
</dbReference>
<feature type="domain" description="Rhamnogalacturonase A/B/Epimerase-like pectate lyase" evidence="2">
    <location>
        <begin position="415"/>
        <end position="492"/>
    </location>
</feature>
<dbReference type="InterPro" id="IPR011050">
    <property type="entry name" value="Pectin_lyase_fold/virulence"/>
</dbReference>
<dbReference type="AlphaFoldDB" id="A0A0C3NV76"/>
<dbReference type="Gene3D" id="2.160.20.10">
    <property type="entry name" value="Single-stranded right-handed beta-helix, Pectin lyase-like"/>
    <property type="match status" value="2"/>
</dbReference>
<feature type="chain" id="PRO_5002167655" evidence="1">
    <location>
        <begin position="18"/>
        <end position="777"/>
    </location>
</feature>
<dbReference type="InParanoid" id="A0A0C3NV76"/>
<sequence>MLFCLGTVLSLSHRVFSLGSLCSAPLNGGTAAPGDPYWLETIKHQGTSAFNPNPSSYQVFRNVKDFGATGNGVTDDTAAINAAMSSGGRCGGGTCSSSTVTPAIVYFPQGTYLVSSAINTYYYTQMIGDARNPPTLLASPNFSGFAVIDADPYIPNGYGAQWFVNQDNFYRSVRNLIIDLRQIPASTSAIGLHWQVSQATSLINVVVEMSTASGNNHQGMFMENGSGGFMGDIVFNGGKYGIQVGNQQFTIRNLTVNNANIAVSGIWNWGFTFQGVTINNCQVGFDLATGGTNQSTQSVGSEAIIDAVVTNTPIFVRTFTASNGRLGGSLVLNNINLNNVPIAVGVNNGPTVLTGGTVTIASWGQGNVFTGTSGTPTFTQGNIVSANKPSSLLDSSGKVFGKSHPQYANYAASQFISVKSQGAAGDGHTDDTAAIQNVINQASNTYAGCMIIFFDAGTYYVTNTIAIPAGTQIVGEAWSVILAGGSAFQNQNSPKVAIQAGTAGSTGLMEISDMILSTAGPTPGAILLEWNVHDPSGQQGAAGLWDTHIRLGGAAGTNMQASQCPSGSVNTNCQAAFLGIHLTPGSSAYFEGTWVWTADHDLDAGNSAQISVFTGRGVLSQSAGPVWLIGTASEHSALYQYNLASAQNHWIGFVQTETPYYQPVPAAPAPYSSTSVYSDPSFSSSINMAWGMWVQNSYNIILFGAGFYSFFQNYAQSCLNTWSCQSQIFNVDSSSTITVYSLSTVGATYQLSVSQNGIVNESSNQDGFQETLTVWSQ</sequence>
<dbReference type="STRING" id="870435.A0A0C3NV76"/>
<dbReference type="OrthoDB" id="1046782at2759"/>
<dbReference type="FunFam" id="2.160.20.10:FF:000049">
    <property type="entry name" value="Putative exo-beta-1,3-glucanase"/>
    <property type="match status" value="1"/>
</dbReference>
<keyword evidence="1" id="KW-0732">Signal</keyword>
<reference evidence="4" key="2">
    <citation type="submission" date="2015-01" db="EMBL/GenBank/DDBJ databases">
        <title>Evolutionary Origins and Diversification of the Mycorrhizal Mutualists.</title>
        <authorList>
            <consortium name="DOE Joint Genome Institute"/>
            <consortium name="Mycorrhizal Genomics Consortium"/>
            <person name="Kohler A."/>
            <person name="Kuo A."/>
            <person name="Nagy L.G."/>
            <person name="Floudas D."/>
            <person name="Copeland A."/>
            <person name="Barry K.W."/>
            <person name="Cichocki N."/>
            <person name="Veneault-Fourrey C."/>
            <person name="LaButti K."/>
            <person name="Lindquist E.A."/>
            <person name="Lipzen A."/>
            <person name="Lundell T."/>
            <person name="Morin E."/>
            <person name="Murat C."/>
            <person name="Riley R."/>
            <person name="Ohm R."/>
            <person name="Sun H."/>
            <person name="Tunlid A."/>
            <person name="Henrissat B."/>
            <person name="Grigoriev I.V."/>
            <person name="Hibbett D.S."/>
            <person name="Martin F."/>
        </authorList>
    </citation>
    <scope>NUCLEOTIDE SEQUENCE [LARGE SCALE GENOMIC DNA]</scope>
    <source>
        <strain evidence="4">Marx 270</strain>
    </source>
</reference>
<feature type="signal peptide" evidence="1">
    <location>
        <begin position="1"/>
        <end position="17"/>
    </location>
</feature>
<dbReference type="Proteomes" id="UP000054217">
    <property type="component" value="Unassembled WGS sequence"/>
</dbReference>
<protein>
    <submittedName>
        <fullName evidence="3">Glycoside hydrolase family 55 protein</fullName>
    </submittedName>
</protein>
<keyword evidence="3" id="KW-0378">Hydrolase</keyword>
<accession>A0A0C3NV76</accession>
<gene>
    <name evidence="3" type="ORF">M404DRAFT_155594</name>
</gene>
<evidence type="ECO:0000313" key="3">
    <source>
        <dbReference type="EMBL" id="KIN99310.1"/>
    </source>
</evidence>
<evidence type="ECO:0000256" key="1">
    <source>
        <dbReference type="SAM" id="SignalP"/>
    </source>
</evidence>
<proteinExistence type="predicted"/>
<dbReference type="InterPro" id="IPR039279">
    <property type="entry name" value="QRT3-like"/>
</dbReference>
<dbReference type="CDD" id="cd23668">
    <property type="entry name" value="GH55_beta13glucanase-like"/>
    <property type="match status" value="1"/>
</dbReference>
<keyword evidence="4" id="KW-1185">Reference proteome</keyword>
<dbReference type="GO" id="GO:0004650">
    <property type="term" value="F:polygalacturonase activity"/>
    <property type="evidence" value="ECO:0007669"/>
    <property type="project" value="InterPro"/>
</dbReference>
<evidence type="ECO:0000259" key="2">
    <source>
        <dbReference type="Pfam" id="PF12708"/>
    </source>
</evidence>
<dbReference type="HOGENOM" id="CLU_002540_2_2_1"/>
<dbReference type="SUPFAM" id="SSF51126">
    <property type="entry name" value="Pectin lyase-like"/>
    <property type="match status" value="2"/>
</dbReference>
<organism evidence="3 4">
    <name type="scientific">Pisolithus tinctorius Marx 270</name>
    <dbReference type="NCBI Taxonomy" id="870435"/>
    <lineage>
        <taxon>Eukaryota</taxon>
        <taxon>Fungi</taxon>
        <taxon>Dikarya</taxon>
        <taxon>Basidiomycota</taxon>
        <taxon>Agaricomycotina</taxon>
        <taxon>Agaricomycetes</taxon>
        <taxon>Agaricomycetidae</taxon>
        <taxon>Boletales</taxon>
        <taxon>Sclerodermatineae</taxon>
        <taxon>Pisolithaceae</taxon>
        <taxon>Pisolithus</taxon>
    </lineage>
</organism>
<dbReference type="PANTHER" id="PTHR33928">
    <property type="entry name" value="POLYGALACTURONASE QRT3"/>
    <property type="match status" value="1"/>
</dbReference>
<dbReference type="Pfam" id="PF12708">
    <property type="entry name" value="Pect-lyase_RHGA_epim"/>
    <property type="match status" value="2"/>
</dbReference>
<reference evidence="3 4" key="1">
    <citation type="submission" date="2014-04" db="EMBL/GenBank/DDBJ databases">
        <authorList>
            <consortium name="DOE Joint Genome Institute"/>
            <person name="Kuo A."/>
            <person name="Kohler A."/>
            <person name="Costa M.D."/>
            <person name="Nagy L.G."/>
            <person name="Floudas D."/>
            <person name="Copeland A."/>
            <person name="Barry K.W."/>
            <person name="Cichocki N."/>
            <person name="Veneault-Fourrey C."/>
            <person name="LaButti K."/>
            <person name="Lindquist E.A."/>
            <person name="Lipzen A."/>
            <person name="Lundell T."/>
            <person name="Morin E."/>
            <person name="Murat C."/>
            <person name="Sun H."/>
            <person name="Tunlid A."/>
            <person name="Henrissat B."/>
            <person name="Grigoriev I.V."/>
            <person name="Hibbett D.S."/>
            <person name="Martin F."/>
            <person name="Nordberg H.P."/>
            <person name="Cantor M.N."/>
            <person name="Hua S.X."/>
        </authorList>
    </citation>
    <scope>NUCLEOTIDE SEQUENCE [LARGE SCALE GENOMIC DNA]</scope>
    <source>
        <strain evidence="3 4">Marx 270</strain>
    </source>
</reference>
<name>A0A0C3NV76_PISTI</name>
<dbReference type="PANTHER" id="PTHR33928:SF2">
    <property type="entry name" value="PECTATE LYASE SUPERFAMILY PROTEIN DOMAIN-CONTAINING PROTEIN-RELATED"/>
    <property type="match status" value="1"/>
</dbReference>
<dbReference type="InterPro" id="IPR012334">
    <property type="entry name" value="Pectin_lyas_fold"/>
</dbReference>
<dbReference type="EMBL" id="KN832006">
    <property type="protein sequence ID" value="KIN99310.1"/>
    <property type="molecule type" value="Genomic_DNA"/>
</dbReference>
<feature type="domain" description="Rhamnogalacturonase A/B/Epimerase-like pectate lyase" evidence="2">
    <location>
        <begin position="60"/>
        <end position="286"/>
    </location>
</feature>